<proteinExistence type="predicted"/>
<dbReference type="Proteomes" id="UP001500034">
    <property type="component" value="Unassembled WGS sequence"/>
</dbReference>
<reference evidence="2" key="1">
    <citation type="journal article" date="2019" name="Int. J. Syst. Evol. Microbiol.">
        <title>The Global Catalogue of Microorganisms (GCM) 10K type strain sequencing project: providing services to taxonomists for standard genome sequencing and annotation.</title>
        <authorList>
            <consortium name="The Broad Institute Genomics Platform"/>
            <consortium name="The Broad Institute Genome Sequencing Center for Infectious Disease"/>
            <person name="Wu L."/>
            <person name="Ma J."/>
        </authorList>
    </citation>
    <scope>NUCLEOTIDE SEQUENCE [LARGE SCALE GENOMIC DNA]</scope>
    <source>
        <strain evidence="2">JCM 17027</strain>
    </source>
</reference>
<comment type="caution">
    <text evidence="1">The sequence shown here is derived from an EMBL/GenBank/DDBJ whole genome shotgun (WGS) entry which is preliminary data.</text>
</comment>
<organism evidence="1 2">
    <name type="scientific">Streptomyces marokkonensis</name>
    <dbReference type="NCBI Taxonomy" id="324855"/>
    <lineage>
        <taxon>Bacteria</taxon>
        <taxon>Bacillati</taxon>
        <taxon>Actinomycetota</taxon>
        <taxon>Actinomycetes</taxon>
        <taxon>Kitasatosporales</taxon>
        <taxon>Streptomycetaceae</taxon>
        <taxon>Streptomyces</taxon>
    </lineage>
</organism>
<keyword evidence="2" id="KW-1185">Reference proteome</keyword>
<name>A0ABP7QE14_9ACTN</name>
<evidence type="ECO:0000313" key="2">
    <source>
        <dbReference type="Proteomes" id="UP001500034"/>
    </source>
</evidence>
<gene>
    <name evidence="1" type="ORF">GCM10022384_32810</name>
</gene>
<dbReference type="EMBL" id="BAABCQ010000056">
    <property type="protein sequence ID" value="GAA3980998.1"/>
    <property type="molecule type" value="Genomic_DNA"/>
</dbReference>
<evidence type="ECO:0000313" key="1">
    <source>
        <dbReference type="EMBL" id="GAA3980998.1"/>
    </source>
</evidence>
<accession>A0ABP7QE14</accession>
<protein>
    <submittedName>
        <fullName evidence="1">Uncharacterized protein</fullName>
    </submittedName>
</protein>
<sequence>MDGEDGEDGEPRVMELEPVEPKLFLWLHEGAPRRVVEAVLAAAR</sequence>